<evidence type="ECO:0000313" key="4">
    <source>
        <dbReference type="Proteomes" id="UP000198402"/>
    </source>
</evidence>
<organism evidence="3 4">
    <name type="scientific">Secundilactobacillus silagei JCM 19001</name>
    <dbReference type="NCBI Taxonomy" id="1302250"/>
    <lineage>
        <taxon>Bacteria</taxon>
        <taxon>Bacillati</taxon>
        <taxon>Bacillota</taxon>
        <taxon>Bacilli</taxon>
        <taxon>Lactobacillales</taxon>
        <taxon>Lactobacillaceae</taxon>
        <taxon>Secundilactobacillus</taxon>
    </lineage>
</organism>
<dbReference type="OrthoDB" id="9801717at2"/>
<comment type="caution">
    <text evidence="3">The sequence shown here is derived from an EMBL/GenBank/DDBJ whole genome shotgun (WGS) entry which is preliminary data.</text>
</comment>
<dbReference type="Pfam" id="PF00589">
    <property type="entry name" value="Phage_integrase"/>
    <property type="match status" value="1"/>
</dbReference>
<feature type="domain" description="Tyr recombinase" evidence="2">
    <location>
        <begin position="5"/>
        <end position="49"/>
    </location>
</feature>
<sequence length="71" mass="8049">MSGVKINPHKFRHYFATKVRSNAKISDTDAMHWLGHSNIEMTDSYTRETPEGSIQAFRGVEDDLSPIPSNK</sequence>
<protein>
    <submittedName>
        <fullName evidence="3">Integrase</fullName>
    </submittedName>
</protein>
<reference evidence="3 4" key="1">
    <citation type="submission" date="2015-11" db="EMBL/GenBank/DDBJ databases">
        <title>Draft genome sequences of new species of the genus Lactobacillus isolated from orchardgrass silage.</title>
        <authorList>
            <person name="Tohno M."/>
            <person name="Tanizawa Y."/>
            <person name="Arita M."/>
        </authorList>
    </citation>
    <scope>NUCLEOTIDE SEQUENCE [LARGE SCALE GENOMIC DNA]</scope>
    <source>
        <strain evidence="3 4">IWT126</strain>
    </source>
</reference>
<dbReference type="Proteomes" id="UP000198402">
    <property type="component" value="Unassembled WGS sequence"/>
</dbReference>
<evidence type="ECO:0000259" key="2">
    <source>
        <dbReference type="Pfam" id="PF00589"/>
    </source>
</evidence>
<evidence type="ECO:0000313" key="3">
    <source>
        <dbReference type="EMBL" id="GAX01130.1"/>
    </source>
</evidence>
<dbReference type="GO" id="GO:0003677">
    <property type="term" value="F:DNA binding"/>
    <property type="evidence" value="ECO:0007669"/>
    <property type="project" value="InterPro"/>
</dbReference>
<dbReference type="SUPFAM" id="SSF56349">
    <property type="entry name" value="DNA breaking-rejoining enzymes"/>
    <property type="match status" value="1"/>
</dbReference>
<accession>A0A1Z5IH88</accession>
<dbReference type="InterPro" id="IPR002104">
    <property type="entry name" value="Integrase_catalytic"/>
</dbReference>
<dbReference type="InterPro" id="IPR013762">
    <property type="entry name" value="Integrase-like_cat_sf"/>
</dbReference>
<dbReference type="Gene3D" id="1.10.443.10">
    <property type="entry name" value="Intergrase catalytic core"/>
    <property type="match status" value="1"/>
</dbReference>
<dbReference type="EMBL" id="BCMG01000005">
    <property type="protein sequence ID" value="GAX01130.1"/>
    <property type="molecule type" value="Genomic_DNA"/>
</dbReference>
<keyword evidence="4" id="KW-1185">Reference proteome</keyword>
<dbReference type="GO" id="GO:0015074">
    <property type="term" value="P:DNA integration"/>
    <property type="evidence" value="ECO:0007669"/>
    <property type="project" value="InterPro"/>
</dbReference>
<dbReference type="GO" id="GO:0006310">
    <property type="term" value="P:DNA recombination"/>
    <property type="evidence" value="ECO:0007669"/>
    <property type="project" value="UniProtKB-KW"/>
</dbReference>
<evidence type="ECO:0000256" key="1">
    <source>
        <dbReference type="ARBA" id="ARBA00023172"/>
    </source>
</evidence>
<gene>
    <name evidence="3" type="ORF">IWT126_01155</name>
</gene>
<dbReference type="InterPro" id="IPR011010">
    <property type="entry name" value="DNA_brk_join_enz"/>
</dbReference>
<proteinExistence type="predicted"/>
<keyword evidence="1" id="KW-0233">DNA recombination</keyword>
<dbReference type="CDD" id="cd00397">
    <property type="entry name" value="DNA_BRE_C"/>
    <property type="match status" value="1"/>
</dbReference>
<name>A0A1Z5IH88_9LACO</name>
<dbReference type="AlphaFoldDB" id="A0A1Z5IH88"/>